<evidence type="ECO:0000313" key="1">
    <source>
        <dbReference type="EMBL" id="KAI5683016.1"/>
    </source>
</evidence>
<protein>
    <submittedName>
        <fullName evidence="1">Uncharacterized protein</fullName>
    </submittedName>
</protein>
<proteinExistence type="predicted"/>
<keyword evidence="2" id="KW-1185">Reference proteome</keyword>
<reference evidence="2" key="1">
    <citation type="journal article" date="2023" name="Nat. Plants">
        <title>Single-cell RNA sequencing provides a high-resolution roadmap for understanding the multicellular compartmentation of specialized metabolism.</title>
        <authorList>
            <person name="Sun S."/>
            <person name="Shen X."/>
            <person name="Li Y."/>
            <person name="Li Y."/>
            <person name="Wang S."/>
            <person name="Li R."/>
            <person name="Zhang H."/>
            <person name="Shen G."/>
            <person name="Guo B."/>
            <person name="Wei J."/>
            <person name="Xu J."/>
            <person name="St-Pierre B."/>
            <person name="Chen S."/>
            <person name="Sun C."/>
        </authorList>
    </citation>
    <scope>NUCLEOTIDE SEQUENCE [LARGE SCALE GENOMIC DNA]</scope>
</reference>
<accession>A0ACC0CDJ7</accession>
<dbReference type="EMBL" id="CM044701">
    <property type="protein sequence ID" value="KAI5683016.1"/>
    <property type="molecule type" value="Genomic_DNA"/>
</dbReference>
<organism evidence="1 2">
    <name type="scientific">Catharanthus roseus</name>
    <name type="common">Madagascar periwinkle</name>
    <name type="synonym">Vinca rosea</name>
    <dbReference type="NCBI Taxonomy" id="4058"/>
    <lineage>
        <taxon>Eukaryota</taxon>
        <taxon>Viridiplantae</taxon>
        <taxon>Streptophyta</taxon>
        <taxon>Embryophyta</taxon>
        <taxon>Tracheophyta</taxon>
        <taxon>Spermatophyta</taxon>
        <taxon>Magnoliopsida</taxon>
        <taxon>eudicotyledons</taxon>
        <taxon>Gunneridae</taxon>
        <taxon>Pentapetalae</taxon>
        <taxon>asterids</taxon>
        <taxon>lamiids</taxon>
        <taxon>Gentianales</taxon>
        <taxon>Apocynaceae</taxon>
        <taxon>Rauvolfioideae</taxon>
        <taxon>Vinceae</taxon>
        <taxon>Catharanthinae</taxon>
        <taxon>Catharanthus</taxon>
    </lineage>
</organism>
<comment type="caution">
    <text evidence="1">The sequence shown here is derived from an EMBL/GenBank/DDBJ whole genome shotgun (WGS) entry which is preliminary data.</text>
</comment>
<dbReference type="Proteomes" id="UP001060085">
    <property type="component" value="Linkage Group LG01"/>
</dbReference>
<name>A0ACC0CDJ7_CATRO</name>
<evidence type="ECO:0000313" key="2">
    <source>
        <dbReference type="Proteomes" id="UP001060085"/>
    </source>
</evidence>
<sequence>MPSQGVAKVETLKLSMIEEFSKVNELSQATVEVEESLVLHVNEEISNVEHCHLMGEEMIEKREETIERKCIEKKEEEGVEEKESLSEHLECSKEKESELEKSERVKENECLIEKQENEKEEQREKEIVVFEKNEELDFYANETNSFFASEFLCVQDFEDSSKDEGGKLAYKSIKAINFFFSNSYLSFEIYFKEIKLFSLAFMENGYQFHFFNSLGTLLERKNL</sequence>
<gene>
    <name evidence="1" type="ORF">M9H77_04244</name>
</gene>